<gene>
    <name evidence="2" type="ORF">BDBG_03177</name>
</gene>
<reference evidence="3" key="1">
    <citation type="journal article" date="2015" name="PLoS Genet.">
        <title>The dynamic genome and transcriptome of the human fungal pathogen Blastomyces and close relative Emmonsia.</title>
        <authorList>
            <person name="Munoz J.F."/>
            <person name="Gauthier G.M."/>
            <person name="Desjardins C.A."/>
            <person name="Gallo J.E."/>
            <person name="Holder J."/>
            <person name="Sullivan T.D."/>
            <person name="Marty A.J."/>
            <person name="Carmen J.C."/>
            <person name="Chen Z."/>
            <person name="Ding L."/>
            <person name="Gujja S."/>
            <person name="Magrini V."/>
            <person name="Misas E."/>
            <person name="Mitreva M."/>
            <person name="Priest M."/>
            <person name="Saif S."/>
            <person name="Whiston E.A."/>
            <person name="Young S."/>
            <person name="Zeng Q."/>
            <person name="Goldman W.E."/>
            <person name="Mardis E.R."/>
            <person name="Taylor J.W."/>
            <person name="McEwen J.G."/>
            <person name="Clay O.K."/>
            <person name="Klein B.S."/>
            <person name="Cuomo C.A."/>
        </authorList>
    </citation>
    <scope>NUCLEOTIDE SEQUENCE [LARGE SCALE GENOMIC DNA]</scope>
    <source>
        <strain evidence="3">SLH14081</strain>
    </source>
</reference>
<evidence type="ECO:0000256" key="1">
    <source>
        <dbReference type="SAM" id="SignalP"/>
    </source>
</evidence>
<dbReference type="OrthoDB" id="4188586at2759"/>
<feature type="signal peptide" evidence="1">
    <location>
        <begin position="1"/>
        <end position="17"/>
    </location>
</feature>
<name>A0A179UKZ5_BLAGS</name>
<accession>A0A179UKZ5</accession>
<dbReference type="EMBL" id="GG657452">
    <property type="protein sequence ID" value="OAT07072.1"/>
    <property type="molecule type" value="Genomic_DNA"/>
</dbReference>
<proteinExistence type="predicted"/>
<dbReference type="GeneID" id="8505733"/>
<evidence type="ECO:0000313" key="3">
    <source>
        <dbReference type="Proteomes" id="UP000002038"/>
    </source>
</evidence>
<sequence length="85" mass="9702">MKVSTLALLALINVVVGKWSKKTPKDGEAGWDECAVTLRCQNDWECAQTWSCFDMALFHDPTNYCACGYTMNPYQCWCWTPRNGK</sequence>
<dbReference type="VEuPathDB" id="FungiDB:BDBG_03177"/>
<organism evidence="2 3">
    <name type="scientific">Blastomyces gilchristii (strain SLH14081)</name>
    <name type="common">Blastomyces dermatitidis</name>
    <dbReference type="NCBI Taxonomy" id="559298"/>
    <lineage>
        <taxon>Eukaryota</taxon>
        <taxon>Fungi</taxon>
        <taxon>Dikarya</taxon>
        <taxon>Ascomycota</taxon>
        <taxon>Pezizomycotina</taxon>
        <taxon>Eurotiomycetes</taxon>
        <taxon>Eurotiomycetidae</taxon>
        <taxon>Onygenales</taxon>
        <taxon>Ajellomycetaceae</taxon>
        <taxon>Blastomyces</taxon>
    </lineage>
</organism>
<dbReference type="Proteomes" id="UP000002038">
    <property type="component" value="Unassembled WGS sequence"/>
</dbReference>
<feature type="chain" id="PRO_5008107445" evidence="1">
    <location>
        <begin position="18"/>
        <end position="85"/>
    </location>
</feature>
<protein>
    <submittedName>
        <fullName evidence="2">Uncharacterized protein</fullName>
    </submittedName>
</protein>
<dbReference type="RefSeq" id="XP_031577579.1">
    <property type="nucleotide sequence ID" value="XM_031721143.1"/>
</dbReference>
<evidence type="ECO:0000313" key="2">
    <source>
        <dbReference type="EMBL" id="OAT07072.1"/>
    </source>
</evidence>
<keyword evidence="3" id="KW-1185">Reference proteome</keyword>
<dbReference type="AlphaFoldDB" id="A0A179UKZ5"/>
<keyword evidence="1" id="KW-0732">Signal</keyword>
<dbReference type="KEGG" id="bgh:BDBG_03177"/>